<evidence type="ECO:0000313" key="1">
    <source>
        <dbReference type="EMBL" id="GAA3523761.1"/>
    </source>
</evidence>
<accession>A0ABP6UYQ3</accession>
<sequence>MSTALMTRPAGGRASDKHAGTDVLFESISRGQVELTSALSNVDCDLEATSTLLLDLATDAAVRSVLGPDAGFRPLSQWTETVASLTPGIVRLHAACVHVGPRVATIRTTLAGASGDLLALSTLTVQRLG</sequence>
<comment type="caution">
    <text evidence="1">The sequence shown here is derived from an EMBL/GenBank/DDBJ whole genome shotgun (WGS) entry which is preliminary data.</text>
</comment>
<evidence type="ECO:0008006" key="3">
    <source>
        <dbReference type="Google" id="ProtNLM"/>
    </source>
</evidence>
<organism evidence="1 2">
    <name type="scientific">Nocardioides daeguensis</name>
    <dbReference type="NCBI Taxonomy" id="908359"/>
    <lineage>
        <taxon>Bacteria</taxon>
        <taxon>Bacillati</taxon>
        <taxon>Actinomycetota</taxon>
        <taxon>Actinomycetes</taxon>
        <taxon>Propionibacteriales</taxon>
        <taxon>Nocardioidaceae</taxon>
        <taxon>Nocardioides</taxon>
    </lineage>
</organism>
<dbReference type="RefSeq" id="WP_218235571.1">
    <property type="nucleotide sequence ID" value="NZ_BAABBB010000006.1"/>
</dbReference>
<proteinExistence type="predicted"/>
<keyword evidence="2" id="KW-1185">Reference proteome</keyword>
<name>A0ABP6UYQ3_9ACTN</name>
<evidence type="ECO:0000313" key="2">
    <source>
        <dbReference type="Proteomes" id="UP001500301"/>
    </source>
</evidence>
<protein>
    <recommendedName>
        <fullName evidence="3">PaaI family thioesterase</fullName>
    </recommendedName>
</protein>
<reference evidence="2" key="1">
    <citation type="journal article" date="2019" name="Int. J. Syst. Evol. Microbiol.">
        <title>The Global Catalogue of Microorganisms (GCM) 10K type strain sequencing project: providing services to taxonomists for standard genome sequencing and annotation.</title>
        <authorList>
            <consortium name="The Broad Institute Genomics Platform"/>
            <consortium name="The Broad Institute Genome Sequencing Center for Infectious Disease"/>
            <person name="Wu L."/>
            <person name="Ma J."/>
        </authorList>
    </citation>
    <scope>NUCLEOTIDE SEQUENCE [LARGE SCALE GENOMIC DNA]</scope>
    <source>
        <strain evidence="2">JCM 17460</strain>
    </source>
</reference>
<gene>
    <name evidence="1" type="ORF">GCM10022263_10090</name>
</gene>
<dbReference type="Proteomes" id="UP001500301">
    <property type="component" value="Unassembled WGS sequence"/>
</dbReference>
<dbReference type="EMBL" id="BAABBB010000006">
    <property type="protein sequence ID" value="GAA3523761.1"/>
    <property type="molecule type" value="Genomic_DNA"/>
</dbReference>